<dbReference type="Proteomes" id="UP001163096">
    <property type="component" value="Chromosome"/>
</dbReference>
<dbReference type="KEGG" id="mou:OU421_11575"/>
<keyword evidence="2" id="KW-1185">Reference proteome</keyword>
<dbReference type="RefSeq" id="WP_268186256.1">
    <property type="nucleotide sequence ID" value="NZ_CP113361.1"/>
</dbReference>
<name>A0A9X9T7F8_METOG</name>
<dbReference type="AlphaFoldDB" id="A0A9X9T7F8"/>
<organism evidence="1 2">
    <name type="scientific">Methanogenium organophilum</name>
    <dbReference type="NCBI Taxonomy" id="2199"/>
    <lineage>
        <taxon>Archaea</taxon>
        <taxon>Methanobacteriati</taxon>
        <taxon>Methanobacteriota</taxon>
        <taxon>Stenosarchaea group</taxon>
        <taxon>Methanomicrobia</taxon>
        <taxon>Methanomicrobiales</taxon>
        <taxon>Methanomicrobiaceae</taxon>
        <taxon>Methanogenium</taxon>
    </lineage>
</organism>
<dbReference type="GO" id="GO:0005198">
    <property type="term" value="F:structural molecule activity"/>
    <property type="evidence" value="ECO:0007669"/>
    <property type="project" value="InterPro"/>
</dbReference>
<dbReference type="InterPro" id="IPR002774">
    <property type="entry name" value="Flagellin_arc-type"/>
</dbReference>
<keyword evidence="1" id="KW-0282">Flagellum</keyword>
<keyword evidence="1" id="KW-0966">Cell projection</keyword>
<dbReference type="Pfam" id="PF01917">
    <property type="entry name" value="Flagellin_arch-type"/>
    <property type="match status" value="1"/>
</dbReference>
<keyword evidence="1" id="KW-0969">Cilium</keyword>
<evidence type="ECO:0000313" key="2">
    <source>
        <dbReference type="Proteomes" id="UP001163096"/>
    </source>
</evidence>
<dbReference type="GeneID" id="76835751"/>
<reference evidence="1" key="1">
    <citation type="submission" date="2022-11" db="EMBL/GenBank/DDBJ databases">
        <title>Complete genome sequence of Methanogenium organophilum DSM 3596.</title>
        <authorList>
            <person name="Chen S.-C."/>
            <person name="Lai S.-J."/>
            <person name="You Y.-T."/>
        </authorList>
    </citation>
    <scope>NUCLEOTIDE SEQUENCE</scope>
    <source>
        <strain evidence="1">DSM 3596</strain>
    </source>
</reference>
<dbReference type="GO" id="GO:0097588">
    <property type="term" value="P:archaeal or bacterial-type flagellum-dependent cell motility"/>
    <property type="evidence" value="ECO:0007669"/>
    <property type="project" value="InterPro"/>
</dbReference>
<protein>
    <submittedName>
        <fullName evidence="1">Flagellar protein FlaF</fullName>
    </submittedName>
</protein>
<evidence type="ECO:0000313" key="1">
    <source>
        <dbReference type="EMBL" id="WAI01044.1"/>
    </source>
</evidence>
<accession>A0A9X9T7F8</accession>
<sequence length="163" mass="17691">MGSASLIATAIALVLLIVTAYVVVGGILATSDIVTMSQSERFSLQESRLHTSIDIFDITVLNETHTLTMIVNNSGNEKISQFKYMDIYMIYPGAEPILAPYTETPSTENTWSVSSISPDIVHPNELDPGESATITVTYTTGIIPLWIKIATPNGVYDSAYINS</sequence>
<dbReference type="EMBL" id="CP113361">
    <property type="protein sequence ID" value="WAI01044.1"/>
    <property type="molecule type" value="Genomic_DNA"/>
</dbReference>
<gene>
    <name evidence="1" type="ORF">OU421_11575</name>
</gene>
<proteinExistence type="predicted"/>